<name>A0AA49A5Q7_9BURK</name>
<feature type="signal peptide" evidence="1">
    <location>
        <begin position="1"/>
        <end position="25"/>
    </location>
</feature>
<dbReference type="PROSITE" id="PS51257">
    <property type="entry name" value="PROKAR_LIPOPROTEIN"/>
    <property type="match status" value="1"/>
</dbReference>
<keyword evidence="1" id="KW-0732">Signal</keyword>
<protein>
    <submittedName>
        <fullName evidence="2">Nitrous oxide reductase accessory protein NosL</fullName>
    </submittedName>
</protein>
<dbReference type="Proteomes" id="UP000662888">
    <property type="component" value="Chromosome"/>
</dbReference>
<dbReference type="PANTHER" id="PTHR41247">
    <property type="entry name" value="HTH-TYPE TRANSCRIPTIONAL REPRESSOR YCNK"/>
    <property type="match status" value="1"/>
</dbReference>
<dbReference type="Gene3D" id="3.30.70.2060">
    <property type="match status" value="1"/>
</dbReference>
<dbReference type="Gene3D" id="3.30.70.2050">
    <property type="match status" value="1"/>
</dbReference>
<dbReference type="InterPro" id="IPR008719">
    <property type="entry name" value="N2O_reductase_NosL"/>
</dbReference>
<dbReference type="EMBL" id="CP065053">
    <property type="protein sequence ID" value="QPI47718.1"/>
    <property type="molecule type" value="Genomic_DNA"/>
</dbReference>
<proteinExistence type="predicted"/>
<dbReference type="SUPFAM" id="SSF160387">
    <property type="entry name" value="NosL/MerB-like"/>
    <property type="match status" value="1"/>
</dbReference>
<sequence length="169" mass="17809">MPLKINRLLAALAAAGLLAACSQQAMNASAREPAADTACALDGMVLLDFPGPKAQIQYAEGKADYYCDLMELFTVMLAPEHKRQIAGVFVQDMGKTSWDKPSGHWIAAKDALYVVGSKKQGSMGPTFGAFSDAAQADAFAKAEGGKVLPYSQITAAMLDTGHAAGDMRH</sequence>
<reference evidence="2 3" key="1">
    <citation type="submission" date="2020-11" db="EMBL/GenBank/DDBJ databases">
        <authorList>
            <person name="Sun Q."/>
        </authorList>
    </citation>
    <scope>NUCLEOTIDE SEQUENCE [LARGE SCALE GENOMIC DNA]</scope>
    <source>
        <strain evidence="2 3">P8398</strain>
    </source>
</reference>
<gene>
    <name evidence="2" type="ORF">IV454_19280</name>
</gene>
<organism evidence="2 3">
    <name type="scientific">Massilia antarctica</name>
    <dbReference type="NCBI Taxonomy" id="2765360"/>
    <lineage>
        <taxon>Bacteria</taxon>
        <taxon>Pseudomonadati</taxon>
        <taxon>Pseudomonadota</taxon>
        <taxon>Betaproteobacteria</taxon>
        <taxon>Burkholderiales</taxon>
        <taxon>Oxalobacteraceae</taxon>
        <taxon>Telluria group</taxon>
        <taxon>Massilia</taxon>
    </lineage>
</organism>
<accession>A0AA49A5Q7</accession>
<evidence type="ECO:0000313" key="3">
    <source>
        <dbReference type="Proteomes" id="UP000662888"/>
    </source>
</evidence>
<evidence type="ECO:0000256" key="1">
    <source>
        <dbReference type="SAM" id="SignalP"/>
    </source>
</evidence>
<keyword evidence="3" id="KW-1185">Reference proteome</keyword>
<dbReference type="Pfam" id="PF05573">
    <property type="entry name" value="NosL"/>
    <property type="match status" value="1"/>
</dbReference>
<dbReference type="RefSeq" id="WP_206087395.1">
    <property type="nucleotide sequence ID" value="NZ_CP065053.1"/>
</dbReference>
<dbReference type="PANTHER" id="PTHR41247:SF1">
    <property type="entry name" value="HTH-TYPE TRANSCRIPTIONAL REPRESSOR YCNK"/>
    <property type="match status" value="1"/>
</dbReference>
<feature type="chain" id="PRO_5045586485" evidence="1">
    <location>
        <begin position="26"/>
        <end position="169"/>
    </location>
</feature>
<evidence type="ECO:0000313" key="2">
    <source>
        <dbReference type="EMBL" id="QPI47718.1"/>
    </source>
</evidence>